<sequence>MKSIDKVIEWLLEGPPWVQYRARLDILGQPERDVEVTAARQAMLAHPKIKALLSELADWPGPALKRHNDASHLLHKLVFISDIGLNTNDPDLGKIIQNIFEHQSKEGAFQVVANVSPQYGGSGQDQLAWMLCDAPSVLYSLVKLGLRENPEVQSAAKHLASLSFENGWPCTVSPEFGKFRGPGRKTDPCPYGTLISLKALAQFPEWRDSKVCKTGAETILQLWEQRKERRPYLFAMGTDFAKLKMPLIWYDILHVLEVLTQFPHLKDDKRFLEMINVIEAKADKEGRFTAESIWKPWSSWEFGQKKEPSFIVTFEVYRILKRLSINL</sequence>
<proteinExistence type="predicted"/>
<accession>A0A142V858</accession>
<dbReference type="OrthoDB" id="9790865at2"/>
<reference evidence="1 2" key="1">
    <citation type="submission" date="2015-03" db="EMBL/GenBank/DDBJ databases">
        <title>Genomic characterization of Dehalococcoides mccartyi strain 11a5, an unusal plasmid-containing chloroethene dechlorinator.</title>
        <authorList>
            <person name="Zhao S."/>
            <person name="Ding C."/>
            <person name="He J."/>
        </authorList>
    </citation>
    <scope>NUCLEOTIDE SEQUENCE [LARGE SCALE GENOMIC DNA]</scope>
    <source>
        <strain evidence="1 2">11a5</strain>
    </source>
</reference>
<dbReference type="AlphaFoldDB" id="A0A142V858"/>
<name>A0A142V858_9CHLR</name>
<gene>
    <name evidence="1" type="ORF">Dm11a5_0179</name>
</gene>
<dbReference type="RefSeq" id="WP_051903710.1">
    <property type="nucleotide sequence ID" value="NZ_CP011127.1"/>
</dbReference>
<organism evidence="1 2">
    <name type="scientific">Dehalococcoides mccartyi</name>
    <dbReference type="NCBI Taxonomy" id="61435"/>
    <lineage>
        <taxon>Bacteria</taxon>
        <taxon>Bacillati</taxon>
        <taxon>Chloroflexota</taxon>
        <taxon>Dehalococcoidia</taxon>
        <taxon>Dehalococcoidales</taxon>
        <taxon>Dehalococcoidaceae</taxon>
        <taxon>Dehalococcoides</taxon>
    </lineage>
</organism>
<dbReference type="Proteomes" id="UP000076394">
    <property type="component" value="Chromosome"/>
</dbReference>
<dbReference type="PATRIC" id="fig|61435.8.peg.179"/>
<protein>
    <submittedName>
        <fullName evidence="1">Putative phosphate transporter</fullName>
    </submittedName>
</protein>
<dbReference type="EMBL" id="CP011127">
    <property type="protein sequence ID" value="AMU86010.1"/>
    <property type="molecule type" value="Genomic_DNA"/>
</dbReference>
<evidence type="ECO:0000313" key="1">
    <source>
        <dbReference type="EMBL" id="AMU86010.1"/>
    </source>
</evidence>
<evidence type="ECO:0000313" key="2">
    <source>
        <dbReference type="Proteomes" id="UP000076394"/>
    </source>
</evidence>